<dbReference type="Proteomes" id="UP000075683">
    <property type="component" value="Unassembled WGS sequence"/>
</dbReference>
<reference evidence="1 2" key="1">
    <citation type="submission" date="2016-01" db="EMBL/GenBank/DDBJ databases">
        <title>Draft Genome Sequences of Seven Thermophilic Sporeformers Isolated from Foods.</title>
        <authorList>
            <person name="Berendsen E.M."/>
            <person name="Wells-Bennik M.H."/>
            <person name="Krawcyk A.O."/>
            <person name="De Jong A."/>
            <person name="Holsappel S."/>
            <person name="Eijlander R.T."/>
            <person name="Kuipers O.P."/>
        </authorList>
    </citation>
    <scope>NUCLEOTIDE SEQUENCE [LARGE SCALE GENOMIC DNA]</scope>
    <source>
        <strain evidence="1 2">B4135</strain>
    </source>
</reference>
<accession>A0A150MEG8</accession>
<gene>
    <name evidence="1" type="ORF">B4135_0289</name>
</gene>
<proteinExistence type="predicted"/>
<dbReference type="STRING" id="301148.B4135_0289"/>
<sequence length="295" mass="34084">MGVFLLAYIIENARIYKNNDVVNRSMLVDKDKILQVKPSFAKYRYMKMNLDRFWMAATYVFCSHEIPESASSADGKGFFIRRFLAEGCTTVLAVASIRSLHEWKEKVDEVRRFYQKGPLDFVIGIKIPLRALTVPLVRKCKTEKIPAIFVEITDPRELYRIPWGWIREALFPYNPPLIPCLSGGGERERLLAVWQTVLERERIPFVKGPVEPYHPVKLEILKKIGIYPLKGYLHTGGELSYNLFIDDGTRYLPPDKAETPAVTVHKGEIVRVLDKIMYRPNKGEELVVYRPAFFS</sequence>
<comment type="caution">
    <text evidence="1">The sequence shown here is derived from an EMBL/GenBank/DDBJ whole genome shotgun (WGS) entry which is preliminary data.</text>
</comment>
<dbReference type="AlphaFoldDB" id="A0A150MEG8"/>
<protein>
    <submittedName>
        <fullName evidence="1">Uncharacterized protein</fullName>
    </submittedName>
</protein>
<organism evidence="1 2">
    <name type="scientific">Caldibacillus debilis</name>
    <dbReference type="NCBI Taxonomy" id="301148"/>
    <lineage>
        <taxon>Bacteria</taxon>
        <taxon>Bacillati</taxon>
        <taxon>Bacillota</taxon>
        <taxon>Bacilli</taxon>
        <taxon>Bacillales</taxon>
        <taxon>Bacillaceae</taxon>
        <taxon>Caldibacillus</taxon>
    </lineage>
</organism>
<dbReference type="EMBL" id="LQYT01000007">
    <property type="protein sequence ID" value="KYD22788.1"/>
    <property type="molecule type" value="Genomic_DNA"/>
</dbReference>
<evidence type="ECO:0000313" key="1">
    <source>
        <dbReference type="EMBL" id="KYD22788.1"/>
    </source>
</evidence>
<evidence type="ECO:0000313" key="2">
    <source>
        <dbReference type="Proteomes" id="UP000075683"/>
    </source>
</evidence>
<name>A0A150MEG8_9BACI</name>